<keyword evidence="2 10" id="KW-0690">Ribosome biogenesis</keyword>
<dbReference type="Gene3D" id="3.40.50.300">
    <property type="entry name" value="P-loop containing nucleotide triphosphate hydrolases"/>
    <property type="match status" value="1"/>
</dbReference>
<dbReference type="EMBL" id="JACSQO010000006">
    <property type="protein sequence ID" value="MBD7945000.1"/>
    <property type="molecule type" value="Genomic_DNA"/>
</dbReference>
<comment type="caution">
    <text evidence="14">The sequence shown here is derived from an EMBL/GenBank/DDBJ whole genome shotgun (WGS) entry which is preliminary data.</text>
</comment>
<comment type="cofactor">
    <cofactor evidence="10">
        <name>Zn(2+)</name>
        <dbReference type="ChEBI" id="CHEBI:29105"/>
    </cofactor>
    <text evidence="10">Binds 1 zinc ion per subunit.</text>
</comment>
<keyword evidence="8 10" id="KW-0694">RNA-binding</keyword>
<dbReference type="InterPro" id="IPR030378">
    <property type="entry name" value="G_CP_dom"/>
</dbReference>
<evidence type="ECO:0000256" key="8">
    <source>
        <dbReference type="ARBA" id="ARBA00022884"/>
    </source>
</evidence>
<dbReference type="HAMAP" id="MF_01820">
    <property type="entry name" value="GTPase_RsgA"/>
    <property type="match status" value="1"/>
</dbReference>
<feature type="binding site" evidence="10">
    <location>
        <position position="298"/>
    </location>
    <ligand>
        <name>Zn(2+)</name>
        <dbReference type="ChEBI" id="CHEBI:29105"/>
    </ligand>
</feature>
<evidence type="ECO:0000256" key="11">
    <source>
        <dbReference type="SAM" id="MobiDB-lite"/>
    </source>
</evidence>
<evidence type="ECO:0000256" key="1">
    <source>
        <dbReference type="ARBA" id="ARBA00022490"/>
    </source>
</evidence>
<keyword evidence="5 10" id="KW-0547">Nucleotide-binding</keyword>
<dbReference type="Gene3D" id="2.40.50.140">
    <property type="entry name" value="Nucleic acid-binding proteins"/>
    <property type="match status" value="1"/>
</dbReference>
<keyword evidence="3 10" id="KW-0479">Metal-binding</keyword>
<accession>A0ABR8RB29</accession>
<evidence type="ECO:0000256" key="3">
    <source>
        <dbReference type="ARBA" id="ARBA00022723"/>
    </source>
</evidence>
<reference evidence="14 15" key="1">
    <citation type="submission" date="2020-08" db="EMBL/GenBank/DDBJ databases">
        <title>A Genomic Blueprint of the Chicken Gut Microbiome.</title>
        <authorList>
            <person name="Gilroy R."/>
            <person name="Ravi A."/>
            <person name="Getino M."/>
            <person name="Pursley I."/>
            <person name="Horton D.L."/>
            <person name="Alikhan N.-F."/>
            <person name="Baker D."/>
            <person name="Gharbi K."/>
            <person name="Hall N."/>
            <person name="Watson M."/>
            <person name="Adriaenssens E.M."/>
            <person name="Foster-Nyarko E."/>
            <person name="Jarju S."/>
            <person name="Secka A."/>
            <person name="Antonio M."/>
            <person name="Oren A."/>
            <person name="Chaudhuri R."/>
            <person name="La Ragione R.M."/>
            <person name="Hildebrand F."/>
            <person name="Pallen M.J."/>
        </authorList>
    </citation>
    <scope>NUCLEOTIDE SEQUENCE [LARGE SCALE GENOMIC DNA]</scope>
    <source>
        <strain evidence="14 15">Sa2BUA9</strain>
    </source>
</reference>
<dbReference type="PROSITE" id="PS50936">
    <property type="entry name" value="ENGC_GTPASE"/>
    <property type="match status" value="1"/>
</dbReference>
<comment type="subunit">
    <text evidence="10">Monomer. Associates with 30S ribosomal subunit, binds 16S rRNA.</text>
</comment>
<dbReference type="InterPro" id="IPR027417">
    <property type="entry name" value="P-loop_NTPase"/>
</dbReference>
<evidence type="ECO:0000256" key="5">
    <source>
        <dbReference type="ARBA" id="ARBA00022741"/>
    </source>
</evidence>
<dbReference type="PROSITE" id="PS51721">
    <property type="entry name" value="G_CP"/>
    <property type="match status" value="1"/>
</dbReference>
<feature type="binding site" evidence="10">
    <location>
        <position position="293"/>
    </location>
    <ligand>
        <name>Zn(2+)</name>
        <dbReference type="ChEBI" id="CHEBI:29105"/>
    </ligand>
</feature>
<dbReference type="SUPFAM" id="SSF52540">
    <property type="entry name" value="P-loop containing nucleoside triphosphate hydrolases"/>
    <property type="match status" value="1"/>
</dbReference>
<evidence type="ECO:0000256" key="10">
    <source>
        <dbReference type="HAMAP-Rule" id="MF_01820"/>
    </source>
</evidence>
<dbReference type="PANTHER" id="PTHR32120">
    <property type="entry name" value="SMALL RIBOSOMAL SUBUNIT BIOGENESIS GTPASE RSGA"/>
    <property type="match status" value="1"/>
</dbReference>
<dbReference type="InterPro" id="IPR010914">
    <property type="entry name" value="RsgA_GTPase_dom"/>
</dbReference>
<dbReference type="Proteomes" id="UP000640786">
    <property type="component" value="Unassembled WGS sequence"/>
</dbReference>
<proteinExistence type="inferred from homology"/>
<organism evidence="14 15">
    <name type="scientific">Psychrobacillus faecigallinarum</name>
    <dbReference type="NCBI Taxonomy" id="2762235"/>
    <lineage>
        <taxon>Bacteria</taxon>
        <taxon>Bacillati</taxon>
        <taxon>Bacillota</taxon>
        <taxon>Bacilli</taxon>
        <taxon>Bacillales</taxon>
        <taxon>Bacillaceae</taxon>
        <taxon>Psychrobacillus</taxon>
    </lineage>
</organism>
<dbReference type="Gene3D" id="1.10.40.50">
    <property type="entry name" value="Probable gtpase engc, domain 3"/>
    <property type="match status" value="1"/>
</dbReference>
<evidence type="ECO:0000259" key="13">
    <source>
        <dbReference type="PROSITE" id="PS51721"/>
    </source>
</evidence>
<evidence type="ECO:0000256" key="2">
    <source>
        <dbReference type="ARBA" id="ARBA00022517"/>
    </source>
</evidence>
<evidence type="ECO:0000259" key="12">
    <source>
        <dbReference type="PROSITE" id="PS50936"/>
    </source>
</evidence>
<keyword evidence="6 10" id="KW-0378">Hydrolase</keyword>
<comment type="subcellular location">
    <subcellularLocation>
        <location evidence="10">Cytoplasm</location>
    </subcellularLocation>
</comment>
<gene>
    <name evidence="10 14" type="primary">rsgA</name>
    <name evidence="14" type="ORF">H9650_12820</name>
</gene>
<evidence type="ECO:0000256" key="9">
    <source>
        <dbReference type="ARBA" id="ARBA00023134"/>
    </source>
</evidence>
<feature type="binding site" evidence="10">
    <location>
        <position position="300"/>
    </location>
    <ligand>
        <name>Zn(2+)</name>
        <dbReference type="ChEBI" id="CHEBI:29105"/>
    </ligand>
</feature>
<dbReference type="SUPFAM" id="SSF50249">
    <property type="entry name" value="Nucleic acid-binding proteins"/>
    <property type="match status" value="1"/>
</dbReference>
<dbReference type="Pfam" id="PF03193">
    <property type="entry name" value="RsgA_GTPase"/>
    <property type="match status" value="1"/>
</dbReference>
<evidence type="ECO:0000256" key="7">
    <source>
        <dbReference type="ARBA" id="ARBA00022833"/>
    </source>
</evidence>
<sequence>MAIKISLGKIRRKFKLNLIEKYGWNSKWEEKMASKGLVGRVLLEHKHLYRVVTNDGEWLCSLSGKFKFDNNREAFPAVGDWVILEQMPGEEKGIIQQVLPRQSQFSRKVAGTTMEIQLVAVNVDYVFLVMSLNQDFNVRRLERYLLAAWDSGATPVVVLTKKDACEQLDYYINEVESIAFGVEIFAVSSVTGEGIEDLAALLGEGKTGALLGSSGVGKSSLINALSGEEVMAVSDIREDDSKGRHTTTHRELSLLPGGGLLIDTPGMREFQLWDSSEGISNSFQDIEELAMQCRFRDCQHKKEPGCTIQEAIRSGVLKEDRYRSYVKLLRELAHMERKNDLAAQKTERDKWKQLSKAQKNNKKRKV</sequence>
<dbReference type="InterPro" id="IPR004881">
    <property type="entry name" value="Ribosome_biogen_GTPase_RsgA"/>
</dbReference>
<feature type="compositionally biased region" description="Basic and acidic residues" evidence="11">
    <location>
        <begin position="338"/>
        <end position="352"/>
    </location>
</feature>
<dbReference type="InterPro" id="IPR012340">
    <property type="entry name" value="NA-bd_OB-fold"/>
</dbReference>
<feature type="domain" description="CP-type G" evidence="13">
    <location>
        <begin position="111"/>
        <end position="270"/>
    </location>
</feature>
<name>A0ABR8RB29_9BACI</name>
<keyword evidence="9 10" id="KW-0342">GTP-binding</keyword>
<evidence type="ECO:0000256" key="4">
    <source>
        <dbReference type="ARBA" id="ARBA00022730"/>
    </source>
</evidence>
<comment type="similarity">
    <text evidence="10">Belongs to the TRAFAC class YlqF/YawG GTPase family. RsgA subfamily.</text>
</comment>
<dbReference type="EC" id="3.6.1.-" evidence="10"/>
<keyword evidence="1 10" id="KW-0963">Cytoplasm</keyword>
<dbReference type="PANTHER" id="PTHR32120:SF10">
    <property type="entry name" value="SMALL RIBOSOMAL SUBUNIT BIOGENESIS GTPASE RSGA"/>
    <property type="match status" value="1"/>
</dbReference>
<keyword evidence="4 10" id="KW-0699">rRNA-binding</keyword>
<protein>
    <recommendedName>
        <fullName evidence="10">Small ribosomal subunit biogenesis GTPase RsgA</fullName>
        <ecNumber evidence="10">3.6.1.-</ecNumber>
    </recommendedName>
</protein>
<keyword evidence="7 10" id="KW-0862">Zinc</keyword>
<evidence type="ECO:0000313" key="14">
    <source>
        <dbReference type="EMBL" id="MBD7945000.1"/>
    </source>
</evidence>
<feature type="region of interest" description="Disordered" evidence="11">
    <location>
        <begin position="338"/>
        <end position="366"/>
    </location>
</feature>
<evidence type="ECO:0000313" key="15">
    <source>
        <dbReference type="Proteomes" id="UP000640786"/>
    </source>
</evidence>
<feature type="binding site" evidence="10">
    <location>
        <begin position="212"/>
        <end position="220"/>
    </location>
    <ligand>
        <name>GTP</name>
        <dbReference type="ChEBI" id="CHEBI:37565"/>
    </ligand>
</feature>
<dbReference type="CDD" id="cd01854">
    <property type="entry name" value="YjeQ_EngC"/>
    <property type="match status" value="1"/>
</dbReference>
<keyword evidence="15" id="KW-1185">Reference proteome</keyword>
<feature type="binding site" evidence="10">
    <location>
        <begin position="160"/>
        <end position="163"/>
    </location>
    <ligand>
        <name>GTP</name>
        <dbReference type="ChEBI" id="CHEBI:37565"/>
    </ligand>
</feature>
<feature type="binding site" evidence="10">
    <location>
        <position position="306"/>
    </location>
    <ligand>
        <name>Zn(2+)</name>
        <dbReference type="ChEBI" id="CHEBI:29105"/>
    </ligand>
</feature>
<feature type="domain" description="EngC GTPase" evidence="12">
    <location>
        <begin position="121"/>
        <end position="268"/>
    </location>
</feature>
<comment type="function">
    <text evidence="10">One of several proteins that assist in the late maturation steps of the functional core of the 30S ribosomal subunit. Helps release RbfA from mature subunits. May play a role in the assembly of ribosomal proteins into the subunit. Circularly permuted GTPase that catalyzes slow GTP hydrolysis, GTPase activity is stimulated by the 30S ribosomal subunit.</text>
</comment>
<dbReference type="NCBIfam" id="TIGR00157">
    <property type="entry name" value="ribosome small subunit-dependent GTPase A"/>
    <property type="match status" value="1"/>
</dbReference>
<evidence type="ECO:0000256" key="6">
    <source>
        <dbReference type="ARBA" id="ARBA00022801"/>
    </source>
</evidence>